<gene>
    <name evidence="6" type="ORF">ACFSYC_09610</name>
</gene>
<organism evidence="6 7">
    <name type="scientific">Mucilaginibacter antarcticus</name>
    <dbReference type="NCBI Taxonomy" id="1855725"/>
    <lineage>
        <taxon>Bacteria</taxon>
        <taxon>Pseudomonadati</taxon>
        <taxon>Bacteroidota</taxon>
        <taxon>Sphingobacteriia</taxon>
        <taxon>Sphingobacteriales</taxon>
        <taxon>Sphingobacteriaceae</taxon>
        <taxon>Mucilaginibacter</taxon>
    </lineage>
</organism>
<dbReference type="PANTHER" id="PTHR46743">
    <property type="entry name" value="TEICHOIC ACIDS EXPORT ATP-BINDING PROTEIN TAGH"/>
    <property type="match status" value="1"/>
</dbReference>
<proteinExistence type="inferred from homology"/>
<comment type="caution">
    <text evidence="6">The sequence shown here is derived from an EMBL/GenBank/DDBJ whole genome shotgun (WGS) entry which is preliminary data.</text>
</comment>
<dbReference type="RefSeq" id="WP_377126335.1">
    <property type="nucleotide sequence ID" value="NZ_JBHUON010000009.1"/>
</dbReference>
<feature type="domain" description="ABC transporter" evidence="5">
    <location>
        <begin position="48"/>
        <end position="270"/>
    </location>
</feature>
<comment type="similarity">
    <text evidence="1">Belongs to the ABC transporter superfamily.</text>
</comment>
<keyword evidence="4 6" id="KW-0067">ATP-binding</keyword>
<protein>
    <submittedName>
        <fullName evidence="6">Polysaccharide ABC transporter ATP-binding protein</fullName>
    </submittedName>
</protein>
<sequence length="417" mass="46471">MAETIIKVEHLGKSYKIGHKDKPASYDTIRDLASRSVKNFAKKAKGVFSGNDLVFGDNIEEFWALTDLNFEIKQGDTVGIIGRNGAGKSTFLKILSRITEPTKGRVTVKGRVASLMEVGTGFHPELSGRDNIFLNGAILGMTRAEIKLKFDEIVDFSGVEKFLDTPVKRYSSGMYVRLAFAVAAHLDSEILVVDEVLAVGDAEFQKKCLGKMDDISKGQGRTVLFVSHSIESIRKICRTGILLENGRSIIHSDIESTINKYFIQSESNKALSNFAMSGPLKDVFKVEKIFLNDEIFKNVVVPVNPDQDINIKVQISNNSDDQLLRLALAIDRDNVRVMTFHDNDIPQKVEKGIITREFKIPRFLLRPGLYYISLGGVDGYPASYFNAEQVAVISVNDEWTVGYEEIHAGIINSSYFK</sequence>
<dbReference type="EMBL" id="JBHUON010000009">
    <property type="protein sequence ID" value="MFD2864939.1"/>
    <property type="molecule type" value="Genomic_DNA"/>
</dbReference>
<dbReference type="InterPro" id="IPR027417">
    <property type="entry name" value="P-loop_NTPase"/>
</dbReference>
<dbReference type="PROSITE" id="PS50893">
    <property type="entry name" value="ABC_TRANSPORTER_2"/>
    <property type="match status" value="1"/>
</dbReference>
<dbReference type="PANTHER" id="PTHR46743:SF2">
    <property type="entry name" value="TEICHOIC ACIDS EXPORT ATP-BINDING PROTEIN TAGH"/>
    <property type="match status" value="1"/>
</dbReference>
<evidence type="ECO:0000313" key="7">
    <source>
        <dbReference type="Proteomes" id="UP001597601"/>
    </source>
</evidence>
<dbReference type="CDD" id="cd03220">
    <property type="entry name" value="ABC_KpsT_Wzt"/>
    <property type="match status" value="1"/>
</dbReference>
<dbReference type="Gene3D" id="3.40.50.300">
    <property type="entry name" value="P-loop containing nucleotide triphosphate hydrolases"/>
    <property type="match status" value="1"/>
</dbReference>
<evidence type="ECO:0000259" key="5">
    <source>
        <dbReference type="PROSITE" id="PS50893"/>
    </source>
</evidence>
<keyword evidence="2" id="KW-0813">Transport</keyword>
<evidence type="ECO:0000313" key="6">
    <source>
        <dbReference type="EMBL" id="MFD2864939.1"/>
    </source>
</evidence>
<dbReference type="InterPro" id="IPR050683">
    <property type="entry name" value="Bact_Polysacc_Export_ATP-bd"/>
</dbReference>
<dbReference type="InterPro" id="IPR015860">
    <property type="entry name" value="ABC_transpr_TagH-like"/>
</dbReference>
<dbReference type="InterPro" id="IPR003593">
    <property type="entry name" value="AAA+_ATPase"/>
</dbReference>
<dbReference type="SUPFAM" id="SSF52540">
    <property type="entry name" value="P-loop containing nucleoside triphosphate hydrolases"/>
    <property type="match status" value="1"/>
</dbReference>
<evidence type="ECO:0000256" key="2">
    <source>
        <dbReference type="ARBA" id="ARBA00022448"/>
    </source>
</evidence>
<evidence type="ECO:0000256" key="4">
    <source>
        <dbReference type="ARBA" id="ARBA00022840"/>
    </source>
</evidence>
<dbReference type="GO" id="GO:0005524">
    <property type="term" value="F:ATP binding"/>
    <property type="evidence" value="ECO:0007669"/>
    <property type="project" value="UniProtKB-KW"/>
</dbReference>
<dbReference type="InterPro" id="IPR003439">
    <property type="entry name" value="ABC_transporter-like_ATP-bd"/>
</dbReference>
<reference evidence="7" key="1">
    <citation type="journal article" date="2019" name="Int. J. Syst. Evol. Microbiol.">
        <title>The Global Catalogue of Microorganisms (GCM) 10K type strain sequencing project: providing services to taxonomists for standard genome sequencing and annotation.</title>
        <authorList>
            <consortium name="The Broad Institute Genomics Platform"/>
            <consortium name="The Broad Institute Genome Sequencing Center for Infectious Disease"/>
            <person name="Wu L."/>
            <person name="Ma J."/>
        </authorList>
    </citation>
    <scope>NUCLEOTIDE SEQUENCE [LARGE SCALE GENOMIC DNA]</scope>
    <source>
        <strain evidence="7">KCTC 52232</strain>
    </source>
</reference>
<keyword evidence="7" id="KW-1185">Reference proteome</keyword>
<keyword evidence="3" id="KW-0547">Nucleotide-binding</keyword>
<accession>A0ABW5XMF1</accession>
<dbReference type="SMART" id="SM00382">
    <property type="entry name" value="AAA"/>
    <property type="match status" value="1"/>
</dbReference>
<dbReference type="Proteomes" id="UP001597601">
    <property type="component" value="Unassembled WGS sequence"/>
</dbReference>
<evidence type="ECO:0000256" key="1">
    <source>
        <dbReference type="ARBA" id="ARBA00005417"/>
    </source>
</evidence>
<name>A0ABW5XMF1_9SPHI</name>
<dbReference type="Pfam" id="PF00005">
    <property type="entry name" value="ABC_tran"/>
    <property type="match status" value="1"/>
</dbReference>
<evidence type="ECO:0000256" key="3">
    <source>
        <dbReference type="ARBA" id="ARBA00022741"/>
    </source>
</evidence>